<evidence type="ECO:0000313" key="8">
    <source>
        <dbReference type="EMBL" id="MEX0406127.1"/>
    </source>
</evidence>
<feature type="compositionally biased region" description="Low complexity" evidence="5">
    <location>
        <begin position="995"/>
        <end position="1004"/>
    </location>
</feature>
<feature type="domain" description="Helicase ATP-binding" evidence="6">
    <location>
        <begin position="10"/>
        <end position="158"/>
    </location>
</feature>
<dbReference type="EMBL" id="JBDPGJ010000002">
    <property type="protein sequence ID" value="MEX0406127.1"/>
    <property type="molecule type" value="Genomic_DNA"/>
</dbReference>
<keyword evidence="3 8" id="KW-0347">Helicase</keyword>
<organism evidence="8 9">
    <name type="scientific">Aquibium pacificus</name>
    <dbReference type="NCBI Taxonomy" id="3153579"/>
    <lineage>
        <taxon>Bacteria</taxon>
        <taxon>Pseudomonadati</taxon>
        <taxon>Pseudomonadota</taxon>
        <taxon>Alphaproteobacteria</taxon>
        <taxon>Hyphomicrobiales</taxon>
        <taxon>Phyllobacteriaceae</taxon>
        <taxon>Aquibium</taxon>
    </lineage>
</organism>
<name>A0ABV3SH90_9HYPH</name>
<dbReference type="InterPro" id="IPR001650">
    <property type="entry name" value="Helicase_C-like"/>
</dbReference>
<sequence>MNVHTTNSAPLILSGRDVTAVLGPTNTGKTHLAIERMVAHSSGVIGLPLRLLAREVYGRVAEKVGTANVALITGEEKIQPPGARYSVCTVEAMPRETNASFVAIDEVQLAGDLERGHVFTDRILHLRGRDETLLLGAATMAGILQKLLKGVSVVTRPRMSHLAYAGSKKITRLPRRSAIVAFSADEVYGIAELIRRQRGGAAVVLGALSPRTRNAQVEIYQSGDVDFLVATDAIGMGLNLDVDHVGFAQNRKFDGFQYRQLSAAELGQIAGRAGRHMRDGTFGVTGQVDPFEDDLVEKIEGHDFEPVRVLQWRTAQFDFASLDALKRSVETPAPVDGLTRALPAVDAQALDHVSREEDIRALADRPQRVALLWEACALPDYRRIAPAQHADLIASIFSDLARHGHVDENYMGEQVRRADSTDGDIDTLSQRIAQIRTWTFVSHRPGWLADPAHWQEKTREIEDRLSDALHERLTKRFVDRRTSVLMRRLRENTMLEAEINPAGEVLVEGHHVGELQGFRFTADQSAGGEDAKAVRAAAQKALATEFDNRAERFGAAGNGDFALGSDGILRWIGAPVATLVAGDDVLKPRIVLFADEQLTGPSRDKVFARIERYANFQIESLLKPLLDLKNAEQLSGMARGVAFRLVENLGIINRRDIADEIKGLDQEARAALRRLGVRFGAYHVFIPMLLKPGPAGLVTLLWALANDGKDKPGFGDVVNALATGRTSLVVDATYEKEFYRLAGYRLLGRRAVRVDILERLADLIRPALSWRPGTGKRPEGAFDGAAFIVIPPMMSILGATAEDMEEILKGLGYRGEPRPAADVRSRLESLDEAARKAAADEAAKKEADAARALAETAAAALGESGESEPQNLDGAAQAASSETPDAGGATGEGMEAAAETAAAALGIPSEGEPHYLGDAAALSEAGTDTTEEQPAGDDTLREAAAAALGEHEEGEPQSLGEAAADVQAGVAVAVEAGVPPVDEADAPASPALSTEPPEAAAAQDAEPEKPATTEDAPLEAATWAPNPVPGAEAASVASQAADTADEPVSASAPAVGSVKEQAEEEKPIMLWRPGRFGDRQRNRHDNRGRNRRNDREAQPDRQTREGQPERQRRDGQPERQKPEGEGGKGRFERRFKDKQGRGKPDGRNGDKGERRPAFQQKPREERPVRVDPDSPFAKLAALRDKLKK</sequence>
<keyword evidence="1" id="KW-0547">Nucleotide-binding</keyword>
<keyword evidence="4" id="KW-0067">ATP-binding</keyword>
<feature type="region of interest" description="Disordered" evidence="5">
    <location>
        <begin position="924"/>
        <end position="1188"/>
    </location>
</feature>
<dbReference type="Pfam" id="PF00271">
    <property type="entry name" value="Helicase_C"/>
    <property type="match status" value="1"/>
</dbReference>
<evidence type="ECO:0000256" key="1">
    <source>
        <dbReference type="ARBA" id="ARBA00022741"/>
    </source>
</evidence>
<evidence type="ECO:0000313" key="9">
    <source>
        <dbReference type="Proteomes" id="UP001556692"/>
    </source>
</evidence>
<feature type="compositionally biased region" description="Low complexity" evidence="5">
    <location>
        <begin position="858"/>
        <end position="868"/>
    </location>
</feature>
<protein>
    <submittedName>
        <fullName evidence="8">Helicase-related protein</fullName>
    </submittedName>
</protein>
<dbReference type="Pfam" id="PF22527">
    <property type="entry name" value="DEXQc_Suv3"/>
    <property type="match status" value="1"/>
</dbReference>
<evidence type="ECO:0000259" key="7">
    <source>
        <dbReference type="PROSITE" id="PS51194"/>
    </source>
</evidence>
<evidence type="ECO:0000256" key="2">
    <source>
        <dbReference type="ARBA" id="ARBA00022801"/>
    </source>
</evidence>
<dbReference type="InterPro" id="IPR055206">
    <property type="entry name" value="DEXQc_SUV3"/>
</dbReference>
<dbReference type="PROSITE" id="PS51192">
    <property type="entry name" value="HELICASE_ATP_BIND_1"/>
    <property type="match status" value="1"/>
</dbReference>
<dbReference type="PANTHER" id="PTHR12131">
    <property type="entry name" value="ATP-DEPENDENT RNA AND DNA HELICASE"/>
    <property type="match status" value="1"/>
</dbReference>
<dbReference type="InterPro" id="IPR014001">
    <property type="entry name" value="Helicase_ATP-bd"/>
</dbReference>
<evidence type="ECO:0000256" key="3">
    <source>
        <dbReference type="ARBA" id="ARBA00022806"/>
    </source>
</evidence>
<gene>
    <name evidence="8" type="ORF">ABGN05_10670</name>
</gene>
<feature type="compositionally biased region" description="Low complexity" evidence="5">
    <location>
        <begin position="962"/>
        <end position="981"/>
    </location>
</feature>
<dbReference type="Gene3D" id="3.40.50.300">
    <property type="entry name" value="P-loop containing nucleotide triphosphate hydrolases"/>
    <property type="match status" value="2"/>
</dbReference>
<evidence type="ECO:0000256" key="5">
    <source>
        <dbReference type="SAM" id="MobiDB-lite"/>
    </source>
</evidence>
<dbReference type="SUPFAM" id="SSF52540">
    <property type="entry name" value="P-loop containing nucleoside triphosphate hydrolases"/>
    <property type="match status" value="2"/>
</dbReference>
<feature type="compositionally biased region" description="Basic and acidic residues" evidence="5">
    <location>
        <begin position="1075"/>
        <end position="1172"/>
    </location>
</feature>
<dbReference type="SMART" id="SM00490">
    <property type="entry name" value="HELICc"/>
    <property type="match status" value="1"/>
</dbReference>
<dbReference type="Proteomes" id="UP001556692">
    <property type="component" value="Unassembled WGS sequence"/>
</dbReference>
<dbReference type="InterPro" id="IPR050699">
    <property type="entry name" value="RNA-DNA_Helicase"/>
</dbReference>
<dbReference type="PANTHER" id="PTHR12131:SF1">
    <property type="entry name" value="ATP-DEPENDENT RNA HELICASE SUPV3L1, MITOCHONDRIAL-RELATED"/>
    <property type="match status" value="1"/>
</dbReference>
<dbReference type="GO" id="GO:0004386">
    <property type="term" value="F:helicase activity"/>
    <property type="evidence" value="ECO:0007669"/>
    <property type="project" value="UniProtKB-KW"/>
</dbReference>
<evidence type="ECO:0000259" key="6">
    <source>
        <dbReference type="PROSITE" id="PS51192"/>
    </source>
</evidence>
<reference evidence="8 9" key="1">
    <citation type="submission" date="2024-05" db="EMBL/GenBank/DDBJ databases">
        <authorList>
            <person name="Jiang F."/>
        </authorList>
    </citation>
    <scope>NUCLEOTIDE SEQUENCE [LARGE SCALE GENOMIC DNA]</scope>
    <source>
        <strain evidence="8 9">LZ166</strain>
    </source>
</reference>
<feature type="region of interest" description="Disordered" evidence="5">
    <location>
        <begin position="858"/>
        <end position="897"/>
    </location>
</feature>
<dbReference type="PROSITE" id="PS51194">
    <property type="entry name" value="HELICASE_CTER"/>
    <property type="match status" value="1"/>
</dbReference>
<accession>A0ABV3SH90</accession>
<dbReference type="InterPro" id="IPR027417">
    <property type="entry name" value="P-loop_NTPase"/>
</dbReference>
<proteinExistence type="predicted"/>
<comment type="caution">
    <text evidence="8">The sequence shown here is derived from an EMBL/GenBank/DDBJ whole genome shotgun (WGS) entry which is preliminary data.</text>
</comment>
<keyword evidence="2" id="KW-0378">Hydrolase</keyword>
<feature type="compositionally biased region" description="Low complexity" evidence="5">
    <location>
        <begin position="1031"/>
        <end position="1042"/>
    </location>
</feature>
<keyword evidence="9" id="KW-1185">Reference proteome</keyword>
<evidence type="ECO:0000256" key="4">
    <source>
        <dbReference type="ARBA" id="ARBA00022840"/>
    </source>
</evidence>
<dbReference type="RefSeq" id="WP_367953994.1">
    <property type="nucleotide sequence ID" value="NZ_JBDPGJ010000002.1"/>
</dbReference>
<feature type="domain" description="Helicase C-terminal" evidence="7">
    <location>
        <begin position="165"/>
        <end position="325"/>
    </location>
</feature>